<comment type="caution">
    <text evidence="4">The sequence shown here is derived from an EMBL/GenBank/DDBJ whole genome shotgun (WGS) entry which is preliminary data.</text>
</comment>
<evidence type="ECO:0000256" key="1">
    <source>
        <dbReference type="SAM" id="MobiDB-lite"/>
    </source>
</evidence>
<dbReference type="InterPro" id="IPR012337">
    <property type="entry name" value="RNaseH-like_sf"/>
</dbReference>
<protein>
    <submittedName>
        <fullName evidence="4">Transposase</fullName>
    </submittedName>
</protein>
<evidence type="ECO:0000313" key="4">
    <source>
        <dbReference type="EMBL" id="NYZ24529.1"/>
    </source>
</evidence>
<dbReference type="InterPro" id="IPR009004">
    <property type="entry name" value="Transposase_Mu_C"/>
</dbReference>
<evidence type="ECO:0000313" key="5">
    <source>
        <dbReference type="Proteomes" id="UP000584642"/>
    </source>
</evidence>
<dbReference type="EMBL" id="JABFDB010000041">
    <property type="protein sequence ID" value="NYZ24529.1"/>
    <property type="molecule type" value="Genomic_DNA"/>
</dbReference>
<feature type="domain" description="Integrase catalytic" evidence="2">
    <location>
        <begin position="277"/>
        <end position="400"/>
    </location>
</feature>
<dbReference type="PROSITE" id="PS51702">
    <property type="entry name" value="HTH_MU"/>
    <property type="match status" value="1"/>
</dbReference>
<dbReference type="Pfam" id="PF02316">
    <property type="entry name" value="HTH_Tnp_Mu_1"/>
    <property type="match status" value="1"/>
</dbReference>
<evidence type="ECO:0000259" key="3">
    <source>
        <dbReference type="PROSITE" id="PS51702"/>
    </source>
</evidence>
<dbReference type="InterPro" id="IPR009061">
    <property type="entry name" value="DNA-bd_dom_put_sf"/>
</dbReference>
<proteinExistence type="predicted"/>
<dbReference type="Gene3D" id="3.30.420.10">
    <property type="entry name" value="Ribonuclease H-like superfamily/Ribonuclease H"/>
    <property type="match status" value="1"/>
</dbReference>
<dbReference type="SUPFAM" id="SSF46955">
    <property type="entry name" value="Putative DNA-binding domain"/>
    <property type="match status" value="1"/>
</dbReference>
<reference evidence="4 5" key="1">
    <citation type="submission" date="2020-05" db="EMBL/GenBank/DDBJ databases">
        <title>Azospirillum oleiclasticum sp. nov, a nitrogen-fixing and heavy crude oil-emulsifying bacterium isolated from the crude oil of Yumen Oilfield.</title>
        <authorList>
            <person name="Wu D."/>
            <person name="Cai M."/>
            <person name="Zhang X."/>
        </authorList>
    </citation>
    <scope>NUCLEOTIDE SEQUENCE [LARGE SCALE GENOMIC DNA]</scope>
    <source>
        <strain evidence="4 5">ROY-1-1-2</strain>
    </source>
</reference>
<keyword evidence="5" id="KW-1185">Reference proteome</keyword>
<dbReference type="Gene3D" id="1.10.10.10">
    <property type="entry name" value="Winged helix-like DNA-binding domain superfamily/Winged helix DNA-binding domain"/>
    <property type="match status" value="1"/>
</dbReference>
<name>A0ABX2TME5_9PROT</name>
<feature type="compositionally biased region" description="Pro residues" evidence="1">
    <location>
        <begin position="644"/>
        <end position="672"/>
    </location>
</feature>
<accession>A0ABX2TME5</accession>
<organism evidence="4 5">
    <name type="scientific">Azospirillum oleiclasticum</name>
    <dbReference type="NCBI Taxonomy" id="2735135"/>
    <lineage>
        <taxon>Bacteria</taxon>
        <taxon>Pseudomonadati</taxon>
        <taxon>Pseudomonadota</taxon>
        <taxon>Alphaproteobacteria</taxon>
        <taxon>Rhodospirillales</taxon>
        <taxon>Azospirillaceae</taxon>
        <taxon>Azospirillum</taxon>
    </lineage>
</organism>
<evidence type="ECO:0000259" key="2">
    <source>
        <dbReference type="PROSITE" id="PS50994"/>
    </source>
</evidence>
<feature type="domain" description="HTH Mu-type" evidence="3">
    <location>
        <begin position="17"/>
        <end position="83"/>
    </location>
</feature>
<dbReference type="InterPro" id="IPR001584">
    <property type="entry name" value="Integrase_cat-core"/>
</dbReference>
<dbReference type="InterPro" id="IPR015378">
    <property type="entry name" value="Transposase-like_Mu_C"/>
</dbReference>
<dbReference type="Proteomes" id="UP000584642">
    <property type="component" value="Unassembled WGS sequence"/>
</dbReference>
<dbReference type="InterPro" id="IPR036388">
    <property type="entry name" value="WH-like_DNA-bd_sf"/>
</dbReference>
<feature type="region of interest" description="Disordered" evidence="1">
    <location>
        <begin position="642"/>
        <end position="674"/>
    </location>
</feature>
<dbReference type="SUPFAM" id="SSF53098">
    <property type="entry name" value="Ribonuclease H-like"/>
    <property type="match status" value="1"/>
</dbReference>
<sequence length="737" mass="81038">MAAQQLVLALPDVTDEPVLSARQLAEMRLQGLPVSESGVIRQANRDGWPFRERQGRGGGRVYPVATLPEDVRDALSRHHLRATTRPAPAIAAPAAEPTALADWQRRVRDARAAILAEIDRLLAAGLCRRTGEAVQLVVTMAAAGTLAPALQALVPAANARRGKDRGVRTLSAETVYRWLRARDAGGVHALAPREAKPAAPVPVWLEPLLRLYRRPTKPSLPACLEELAPQLPAGVPVPTTTTARRWLDRVAPQVRERGRMGPRALLALKAFRRRDTSVLEPLDVCVADGHTFKAAVQHPVHGRPFQPEVVAVMDAATRYVFGWSAGLAESTWVVMDALRHGVSSLGLIAILYTDNGSGFVNDIVSDELVGFYARLGLVHETAEPGRAQARGLIERPQKSLWRRAARTLPTYMGRDMDREAGKRVAKLVDKDLKTAGASRLLLSWTGFLAFIAAEVEAYNRRPHRGLPKVRDAETGLMRHLSPAECLDRWRDRGWQPVTVSETEAADLFRPYEIRKTWRAEIQLPWGRYFHRDLEPFHGEQVRVGYDIHDGGRVWVRTHDDGRLICVAERDGNRSDYMPANRVEHARAQRAAGRLRRVNDEAALIAAEARGVPPTIDASAADATLTPDQMAAADAEFQRLAARSPEPPAQPGALPSPPPAVPPAPPLAPPPGGARPVFADDVSWCRWLQDHPERATDQDRRVLADELRRPSFRTFIASEGCDLTALAAIVSRKVTTHA</sequence>
<dbReference type="Pfam" id="PF09299">
    <property type="entry name" value="Mu-transpos_C"/>
    <property type="match status" value="1"/>
</dbReference>
<dbReference type="SUPFAM" id="SSF50610">
    <property type="entry name" value="mu transposase, C-terminal domain"/>
    <property type="match status" value="1"/>
</dbReference>
<gene>
    <name evidence="4" type="ORF">HND93_32905</name>
</gene>
<dbReference type="RefSeq" id="WP_180286306.1">
    <property type="nucleotide sequence ID" value="NZ_JABFDB010000041.1"/>
</dbReference>
<dbReference type="InterPro" id="IPR003314">
    <property type="entry name" value="Mu-type_HTH"/>
</dbReference>
<dbReference type="InterPro" id="IPR036397">
    <property type="entry name" value="RNaseH_sf"/>
</dbReference>
<dbReference type="PROSITE" id="PS50994">
    <property type="entry name" value="INTEGRASE"/>
    <property type="match status" value="1"/>
</dbReference>